<accession>A0A840CJH5</accession>
<evidence type="ECO:0000256" key="6">
    <source>
        <dbReference type="SAM" id="Phobius"/>
    </source>
</evidence>
<dbReference type="PANTHER" id="PTHR21716">
    <property type="entry name" value="TRANSMEMBRANE PROTEIN"/>
    <property type="match status" value="1"/>
</dbReference>
<reference evidence="7" key="1">
    <citation type="submission" date="2020-08" db="EMBL/GenBank/DDBJ databases">
        <title>Genomic Encyclopedia of Type Strains, Phase IV (KMG-IV): sequencing the most valuable type-strain genomes for metagenomic binning, comparative biology and taxonomic classification.</title>
        <authorList>
            <person name="Goeker M."/>
        </authorList>
    </citation>
    <scope>NUCLEOTIDE SEQUENCE [LARGE SCALE GENOMIC DNA]</scope>
    <source>
        <strain evidence="7">DSM 105040</strain>
    </source>
</reference>
<feature type="transmembrane region" description="Helical" evidence="6">
    <location>
        <begin position="235"/>
        <end position="257"/>
    </location>
</feature>
<organism evidence="7 8">
    <name type="scientific">Actibacterium naphthalenivorans</name>
    <dbReference type="NCBI Taxonomy" id="1614693"/>
    <lineage>
        <taxon>Bacteria</taxon>
        <taxon>Pseudomonadati</taxon>
        <taxon>Pseudomonadota</taxon>
        <taxon>Alphaproteobacteria</taxon>
        <taxon>Rhodobacterales</taxon>
        <taxon>Roseobacteraceae</taxon>
        <taxon>Actibacterium</taxon>
    </lineage>
</organism>
<proteinExistence type="inferred from homology"/>
<comment type="subcellular location">
    <subcellularLocation>
        <location evidence="1">Membrane</location>
        <topology evidence="1">Multi-pass membrane protein</topology>
    </subcellularLocation>
</comment>
<sequence>MTREMQSRWALIIIAIVAATAALKLADAVFAPLALAFVIAVVLSPLADFLAKAGVPNTASAVLSFIFGLALLIALILAAEPFVTDIYEQGPRIRYELRETLADLRHMLRGLDDVTEEVQKALAPAGAAEAAEPSPQNGVSIPSLTDALFLAPAIAGQMLIFGGGLFFILLCRADIYHWLARLASENGTGRAVTAECFRRADRQVSRYFLTVAMINTAFGVSVAAALAALGMPSAILWGAVAMLMNFIVYLGPALVAVSLLAAGVIVFDGLASALPAAAFVTLNFIEGQFVTPTLVGRQMQVNPLLVFLSLCLWLWLWGPIGGFVAIPVLVWGIAVTQGLVQPAEELREAA</sequence>
<feature type="transmembrane region" description="Helical" evidence="6">
    <location>
        <begin position="305"/>
        <end position="331"/>
    </location>
</feature>
<keyword evidence="8" id="KW-1185">Reference proteome</keyword>
<keyword evidence="5 6" id="KW-0472">Membrane</keyword>
<evidence type="ECO:0000256" key="1">
    <source>
        <dbReference type="ARBA" id="ARBA00004141"/>
    </source>
</evidence>
<evidence type="ECO:0000256" key="5">
    <source>
        <dbReference type="ARBA" id="ARBA00023136"/>
    </source>
</evidence>
<feature type="transmembrane region" description="Helical" evidence="6">
    <location>
        <begin position="207"/>
        <end position="229"/>
    </location>
</feature>
<dbReference type="AlphaFoldDB" id="A0A840CJH5"/>
<dbReference type="GO" id="GO:0055085">
    <property type="term" value="P:transmembrane transport"/>
    <property type="evidence" value="ECO:0007669"/>
    <property type="project" value="TreeGrafter"/>
</dbReference>
<protein>
    <submittedName>
        <fullName evidence="7">Putative PurR-regulated permease PerM</fullName>
    </submittedName>
</protein>
<dbReference type="Pfam" id="PF01594">
    <property type="entry name" value="AI-2E_transport"/>
    <property type="match status" value="1"/>
</dbReference>
<dbReference type="RefSeq" id="WP_082386640.1">
    <property type="nucleotide sequence ID" value="NZ_JACIEQ010000005.1"/>
</dbReference>
<gene>
    <name evidence="7" type="ORF">GGR17_003158</name>
</gene>
<feature type="transmembrane region" description="Helical" evidence="6">
    <location>
        <begin position="29"/>
        <end position="47"/>
    </location>
</feature>
<keyword evidence="4 6" id="KW-1133">Transmembrane helix</keyword>
<dbReference type="InterPro" id="IPR002549">
    <property type="entry name" value="AI-2E-like"/>
</dbReference>
<evidence type="ECO:0000313" key="7">
    <source>
        <dbReference type="EMBL" id="MBB4023329.1"/>
    </source>
</evidence>
<dbReference type="GO" id="GO:0016020">
    <property type="term" value="C:membrane"/>
    <property type="evidence" value="ECO:0007669"/>
    <property type="project" value="UniProtKB-SubCell"/>
</dbReference>
<keyword evidence="3 6" id="KW-0812">Transmembrane</keyword>
<evidence type="ECO:0000313" key="8">
    <source>
        <dbReference type="Proteomes" id="UP000585681"/>
    </source>
</evidence>
<feature type="transmembrane region" description="Helical" evidence="6">
    <location>
        <begin position="147"/>
        <end position="171"/>
    </location>
</feature>
<feature type="transmembrane region" description="Helical" evidence="6">
    <location>
        <begin position="7"/>
        <end position="23"/>
    </location>
</feature>
<comment type="caution">
    <text evidence="7">The sequence shown here is derived from an EMBL/GenBank/DDBJ whole genome shotgun (WGS) entry which is preliminary data.</text>
</comment>
<feature type="transmembrane region" description="Helical" evidence="6">
    <location>
        <begin position="59"/>
        <end position="79"/>
    </location>
</feature>
<feature type="transmembrane region" description="Helical" evidence="6">
    <location>
        <begin position="264"/>
        <end position="285"/>
    </location>
</feature>
<dbReference type="PANTHER" id="PTHR21716:SF16">
    <property type="entry name" value="BLL1467 PROTEIN"/>
    <property type="match status" value="1"/>
</dbReference>
<name>A0A840CJH5_9RHOB</name>
<comment type="similarity">
    <text evidence="2">Belongs to the autoinducer-2 exporter (AI-2E) (TC 2.A.86) family.</text>
</comment>
<evidence type="ECO:0000256" key="2">
    <source>
        <dbReference type="ARBA" id="ARBA00009773"/>
    </source>
</evidence>
<evidence type="ECO:0000256" key="4">
    <source>
        <dbReference type="ARBA" id="ARBA00022989"/>
    </source>
</evidence>
<evidence type="ECO:0000256" key="3">
    <source>
        <dbReference type="ARBA" id="ARBA00022692"/>
    </source>
</evidence>
<dbReference type="Proteomes" id="UP000585681">
    <property type="component" value="Unassembled WGS sequence"/>
</dbReference>
<dbReference type="EMBL" id="JACIEQ010000005">
    <property type="protein sequence ID" value="MBB4023329.1"/>
    <property type="molecule type" value="Genomic_DNA"/>
</dbReference>